<feature type="domain" description="Methyltransferase type 11" evidence="3">
    <location>
        <begin position="37"/>
        <end position="131"/>
    </location>
</feature>
<gene>
    <name evidence="4" type="ORF">ISP13_11365</name>
</gene>
<feature type="coiled-coil region" evidence="1">
    <location>
        <begin position="306"/>
        <end position="333"/>
    </location>
</feature>
<dbReference type="InterPro" id="IPR029044">
    <property type="entry name" value="Nucleotide-diphossugar_trans"/>
</dbReference>
<protein>
    <submittedName>
        <fullName evidence="4">Glycosyltransferase</fullName>
    </submittedName>
</protein>
<sequence length="1146" mass="128711">MEFTGERYLPTLPGEIRHEHLHRYAWCRTLVEGKAVLDIACGEGYGSAMLARRAASVIGVDISAEAVQHAMQTYAGIAGLEYREGNAASIPLPDNSVDIVVSFETIEHHDKHVEMIDEIRRVLRPDGVLIMSSPNRPVYTEKAAHYNEFHVKELDFAEFDALLHARFQQVRYYGQRLATGSVIAAVHGDNGSCMDAFTDTGNEVTERAVQLADPVYFIAIAASDAAVLPNLNSSIFLSEAEDLYIRHQQIAEWAQKTDLELTKVHAIYAALVQEHEGVARWAKGMESELIERDKEIAGLRKQFGALIEHNEEIARLRERANALQDELDETSVEMEFIAGVVTGVVQGDVAPVGRPLEVATKHKVAASLESAMNDLLYDYNSLHEKQEKSELQLRDLIARNATYLNANRKMSVQALAMEQELAGLRGQLQSIMTSHSWRITRPLRLLSRLVRGDVAPIKHALRSRFQHYRQIRRAVPKTAVSSLDVETKLRALNFPEFAEPLVSIVVPAYGQFAYTVACLYSIMSNPPLVPFEVLVVEDASGDPAMRSLATVPGLRYEENPQNLGFLRSCNRASTLIKGKYLYLLNNDTEVTAGWLDAMLDIFDHYPDCGMVGSKLVYPDGRLQEAGGILWEDGGAWNYGRLDNPERSIYNYVREVDYCSGASLLIEKELFERLGRFDERYVPAYCEDSDLAFKVREAGLKLYYQPTSVVIHFEGISHGTDVNAGVKSYQVENQRRFRERWRDTLEREHFRNGQHVALARGRTSQARTILIIDHYVPQPDRDAGSRTMWQFMVMFKQLGFAVKFWPQNLCADSVYLPALQQLGVEVMYGEEFYTGFENWIRDNAAYIGCVLLSRPHISIDFISAVRKYVSAPLLYYGHDIHYLRLDDQLGVQYTEETKLERDRFEAMEHEIWSRVDAVYYPSETETAHVKDWLSRHGSPARCYTVAPYSYDSLPEAPWSNLDMRSGLIFVAGFVHGPNVDAAIWFTREVLPLVRAVRPEIKLSLVGSNPTDTVLALASDHVEVTGFVSDEELTERYMSARVVVAPLRYGGGVKGKVIEAMRFGVPCVTSPAGAQGLSSAVNALSVAESPEQFAQKVLELLADDSLWQAKSREGQAYVSQNFTTDAQWRVFSQELSAVSSVQRAGGIA</sequence>
<feature type="domain" description="Glycosyltransferase 2-like" evidence="2">
    <location>
        <begin position="503"/>
        <end position="637"/>
    </location>
</feature>
<evidence type="ECO:0000259" key="3">
    <source>
        <dbReference type="Pfam" id="PF08241"/>
    </source>
</evidence>
<dbReference type="Pfam" id="PF08241">
    <property type="entry name" value="Methyltransf_11"/>
    <property type="match status" value="1"/>
</dbReference>
<keyword evidence="1" id="KW-0175">Coiled coil</keyword>
<dbReference type="SUPFAM" id="SSF53448">
    <property type="entry name" value="Nucleotide-diphospho-sugar transferases"/>
    <property type="match status" value="1"/>
</dbReference>
<comment type="caution">
    <text evidence="4">The sequence shown here is derived from an EMBL/GenBank/DDBJ whole genome shotgun (WGS) entry which is preliminary data.</text>
</comment>
<reference evidence="4 5" key="1">
    <citation type="submission" date="2020-10" db="EMBL/GenBank/DDBJ databases">
        <title>Phylogeny of dyella-like bacteria.</title>
        <authorList>
            <person name="Fu J."/>
        </authorList>
    </citation>
    <scope>NUCLEOTIDE SEQUENCE [LARGE SCALE GENOMIC DNA]</scope>
    <source>
        <strain evidence="4 5">DHOB07</strain>
    </source>
</reference>
<dbReference type="Pfam" id="PF13692">
    <property type="entry name" value="Glyco_trans_1_4"/>
    <property type="match status" value="1"/>
</dbReference>
<dbReference type="InterPro" id="IPR013216">
    <property type="entry name" value="Methyltransf_11"/>
</dbReference>
<keyword evidence="5" id="KW-1185">Reference proteome</keyword>
<dbReference type="Proteomes" id="UP001620405">
    <property type="component" value="Unassembled WGS sequence"/>
</dbReference>
<dbReference type="Gene3D" id="3.90.550.10">
    <property type="entry name" value="Spore Coat Polysaccharide Biosynthesis Protein SpsA, Chain A"/>
    <property type="match status" value="1"/>
</dbReference>
<dbReference type="RefSeq" id="WP_284401303.1">
    <property type="nucleotide sequence ID" value="NZ_BSNQ01000009.1"/>
</dbReference>
<dbReference type="CDD" id="cd04186">
    <property type="entry name" value="GT_2_like_c"/>
    <property type="match status" value="1"/>
</dbReference>
<dbReference type="PANTHER" id="PTHR43179:SF7">
    <property type="entry name" value="RHAMNOSYLTRANSFERASE WBBL"/>
    <property type="match status" value="1"/>
</dbReference>
<name>A0ABW8IW34_9GAMM</name>
<dbReference type="SUPFAM" id="SSF53335">
    <property type="entry name" value="S-adenosyl-L-methionine-dependent methyltransferases"/>
    <property type="match status" value="1"/>
</dbReference>
<evidence type="ECO:0000313" key="5">
    <source>
        <dbReference type="Proteomes" id="UP001620405"/>
    </source>
</evidence>
<dbReference type="Gene3D" id="3.40.50.150">
    <property type="entry name" value="Vaccinia Virus protein VP39"/>
    <property type="match status" value="1"/>
</dbReference>
<proteinExistence type="predicted"/>
<dbReference type="InterPro" id="IPR001173">
    <property type="entry name" value="Glyco_trans_2-like"/>
</dbReference>
<dbReference type="InterPro" id="IPR029063">
    <property type="entry name" value="SAM-dependent_MTases_sf"/>
</dbReference>
<dbReference type="SUPFAM" id="SSF53756">
    <property type="entry name" value="UDP-Glycosyltransferase/glycogen phosphorylase"/>
    <property type="match status" value="1"/>
</dbReference>
<evidence type="ECO:0000259" key="2">
    <source>
        <dbReference type="Pfam" id="PF00535"/>
    </source>
</evidence>
<evidence type="ECO:0000313" key="4">
    <source>
        <dbReference type="EMBL" id="MFK2874133.1"/>
    </source>
</evidence>
<organism evidence="4 5">
    <name type="scientific">Dyella lipolytica</name>
    <dbReference type="NCBI Taxonomy" id="1867835"/>
    <lineage>
        <taxon>Bacteria</taxon>
        <taxon>Pseudomonadati</taxon>
        <taxon>Pseudomonadota</taxon>
        <taxon>Gammaproteobacteria</taxon>
        <taxon>Lysobacterales</taxon>
        <taxon>Rhodanobacteraceae</taxon>
        <taxon>Dyella</taxon>
    </lineage>
</organism>
<dbReference type="PANTHER" id="PTHR43179">
    <property type="entry name" value="RHAMNOSYLTRANSFERASE WBBL"/>
    <property type="match status" value="1"/>
</dbReference>
<dbReference type="CDD" id="cd02440">
    <property type="entry name" value="AdoMet_MTases"/>
    <property type="match status" value="1"/>
</dbReference>
<dbReference type="Pfam" id="PF00535">
    <property type="entry name" value="Glycos_transf_2"/>
    <property type="match status" value="1"/>
</dbReference>
<accession>A0ABW8IW34</accession>
<evidence type="ECO:0000256" key="1">
    <source>
        <dbReference type="SAM" id="Coils"/>
    </source>
</evidence>
<dbReference type="Gene3D" id="3.40.50.2000">
    <property type="entry name" value="Glycogen Phosphorylase B"/>
    <property type="match status" value="1"/>
</dbReference>
<dbReference type="CDD" id="cd03801">
    <property type="entry name" value="GT4_PimA-like"/>
    <property type="match status" value="1"/>
</dbReference>
<dbReference type="EMBL" id="JADIKG010000012">
    <property type="protein sequence ID" value="MFK2874133.1"/>
    <property type="molecule type" value="Genomic_DNA"/>
</dbReference>